<reference evidence="5 6" key="1">
    <citation type="submission" date="2013-02" db="EMBL/GenBank/DDBJ databases">
        <title>Genome sequence of Candida maltosa Xu316, a potential industrial strain for xylitol and ethanol production.</title>
        <authorList>
            <person name="Yu J."/>
            <person name="Wang Q."/>
            <person name="Geng X."/>
            <person name="Bao W."/>
            <person name="He P."/>
            <person name="Cai J."/>
        </authorList>
    </citation>
    <scope>NUCLEOTIDE SEQUENCE [LARGE SCALE GENOMIC DNA]</scope>
    <source>
        <strain evidence="6">Xu316</strain>
    </source>
</reference>
<keyword evidence="4" id="KW-0234">DNA repair</keyword>
<comment type="caution">
    <text evidence="5">The sequence shown here is derived from an EMBL/GenBank/DDBJ whole genome shotgun (WGS) entry which is preliminary data.</text>
</comment>
<dbReference type="AlphaFoldDB" id="M3K2D3"/>
<evidence type="ECO:0000313" key="6">
    <source>
        <dbReference type="Proteomes" id="UP000011777"/>
    </source>
</evidence>
<dbReference type="EMBL" id="AOGT01000669">
    <property type="protein sequence ID" value="EMG49440.1"/>
    <property type="molecule type" value="Genomic_DNA"/>
</dbReference>
<comment type="similarity">
    <text evidence="1">Belongs to the TAF9 family. CENP-S/MHF1 subfamily.</text>
</comment>
<dbReference type="InterPro" id="IPR029003">
    <property type="entry name" value="CENP-S/Mhf1"/>
</dbReference>
<accession>M3K2D3</accession>
<dbReference type="Pfam" id="PF15630">
    <property type="entry name" value="CENP-S"/>
    <property type="match status" value="1"/>
</dbReference>
<dbReference type="GO" id="GO:0046982">
    <property type="term" value="F:protein heterodimerization activity"/>
    <property type="evidence" value="ECO:0007669"/>
    <property type="project" value="InterPro"/>
</dbReference>
<dbReference type="OMA" id="WTQIENV"/>
<proteinExistence type="inferred from homology"/>
<dbReference type="HOGENOM" id="CLU_100369_3_1_1"/>
<dbReference type="GO" id="GO:0000712">
    <property type="term" value="P:resolution of meiotic recombination intermediates"/>
    <property type="evidence" value="ECO:0007669"/>
    <property type="project" value="TreeGrafter"/>
</dbReference>
<keyword evidence="6" id="KW-1185">Reference proteome</keyword>
<dbReference type="Proteomes" id="UP000011777">
    <property type="component" value="Unassembled WGS sequence"/>
</dbReference>
<evidence type="ECO:0000313" key="5">
    <source>
        <dbReference type="EMBL" id="EMG49440.1"/>
    </source>
</evidence>
<dbReference type="Gene3D" id="1.10.20.10">
    <property type="entry name" value="Histone, subunit A"/>
    <property type="match status" value="1"/>
</dbReference>
<evidence type="ECO:0000256" key="4">
    <source>
        <dbReference type="ARBA" id="ARBA00023204"/>
    </source>
</evidence>
<evidence type="ECO:0000256" key="3">
    <source>
        <dbReference type="ARBA" id="ARBA00023125"/>
    </source>
</evidence>
<dbReference type="GO" id="GO:0031297">
    <property type="term" value="P:replication fork processing"/>
    <property type="evidence" value="ECO:0007669"/>
    <property type="project" value="TreeGrafter"/>
</dbReference>
<dbReference type="SUPFAM" id="SSF47113">
    <property type="entry name" value="Histone-fold"/>
    <property type="match status" value="1"/>
</dbReference>
<sequence>MSRQQNKEEIAIQLKSTIYLNVSKIVEEKINQLNNDATTKSPIIVSPTFTAQLVELVYNQLVSLGEDLELFCQHSNRTTINTSDLLLFTRRNPVLQQYLSDCANNINK</sequence>
<dbReference type="PANTHER" id="PTHR22980:SF0">
    <property type="entry name" value="CENTROMERE PROTEIN S"/>
    <property type="match status" value="1"/>
</dbReference>
<dbReference type="GO" id="GO:0071821">
    <property type="term" value="C:FANCM-MHF complex"/>
    <property type="evidence" value="ECO:0007669"/>
    <property type="project" value="InterPro"/>
</dbReference>
<dbReference type="CDD" id="cd22919">
    <property type="entry name" value="HFD_CENP-S"/>
    <property type="match status" value="1"/>
</dbReference>
<keyword evidence="3" id="KW-0238">DNA-binding</keyword>
<organism evidence="5 6">
    <name type="scientific">Candida maltosa (strain Xu316)</name>
    <name type="common">Yeast</name>
    <dbReference type="NCBI Taxonomy" id="1245528"/>
    <lineage>
        <taxon>Eukaryota</taxon>
        <taxon>Fungi</taxon>
        <taxon>Dikarya</taxon>
        <taxon>Ascomycota</taxon>
        <taxon>Saccharomycotina</taxon>
        <taxon>Pichiomycetes</taxon>
        <taxon>Debaryomycetaceae</taxon>
        <taxon>Candida/Lodderomyces clade</taxon>
        <taxon>Candida</taxon>
    </lineage>
</organism>
<dbReference type="GO" id="GO:0003682">
    <property type="term" value="F:chromatin binding"/>
    <property type="evidence" value="ECO:0007669"/>
    <property type="project" value="TreeGrafter"/>
</dbReference>
<dbReference type="GO" id="GO:0006281">
    <property type="term" value="P:DNA repair"/>
    <property type="evidence" value="ECO:0007669"/>
    <property type="project" value="UniProtKB-KW"/>
</dbReference>
<name>M3K2D3_CANMX</name>
<evidence type="ECO:0000256" key="2">
    <source>
        <dbReference type="ARBA" id="ARBA00022763"/>
    </source>
</evidence>
<dbReference type="eggNOG" id="ENOG502S7WI">
    <property type="taxonomic scope" value="Eukaryota"/>
</dbReference>
<protein>
    <submittedName>
        <fullName evidence="5">Uncharacterized protein</fullName>
    </submittedName>
</protein>
<dbReference type="OrthoDB" id="1872155at2759"/>
<gene>
    <name evidence="5" type="ORF">G210_5794</name>
</gene>
<dbReference type="STRING" id="1245528.M3K2D3"/>
<keyword evidence="2" id="KW-0227">DNA damage</keyword>
<evidence type="ECO:0000256" key="1">
    <source>
        <dbReference type="ARBA" id="ARBA00006612"/>
    </source>
</evidence>
<dbReference type="GO" id="GO:0003677">
    <property type="term" value="F:DNA binding"/>
    <property type="evidence" value="ECO:0007669"/>
    <property type="project" value="UniProtKB-KW"/>
</dbReference>
<dbReference type="InterPro" id="IPR009072">
    <property type="entry name" value="Histone-fold"/>
</dbReference>
<dbReference type="PANTHER" id="PTHR22980">
    <property type="entry name" value="CORTISTATIN"/>
    <property type="match status" value="1"/>
</dbReference>